<evidence type="ECO:0000256" key="9">
    <source>
        <dbReference type="ARBA" id="ARBA00023128"/>
    </source>
</evidence>
<comment type="similarity">
    <text evidence="2 11">Belongs to the UQCRQ/QCR8 family.</text>
</comment>
<keyword evidence="6 11" id="KW-0999">Mitochondrion inner membrane</keyword>
<evidence type="ECO:0000256" key="6">
    <source>
        <dbReference type="ARBA" id="ARBA00022792"/>
    </source>
</evidence>
<comment type="subunit">
    <text evidence="11">Component of the ubiquinol-cytochrome c oxidoreductase (cytochrome b-c1 complex, complex III, CIII), a multisubunit enzyme composed of 3 respiratory subunits cytochrome b, cytochrome c1 and Rieske protein, 2 core protein subunits, and additional low-molecular weight protein subunits. The complex exists as an obligatory dimer and forms supercomplexes (SCs) in the inner mitochondrial membrane with cytochrome c oxidase (complex IV, CIV).</text>
</comment>
<evidence type="ECO:0000256" key="11">
    <source>
        <dbReference type="RuleBase" id="RU368118"/>
    </source>
</evidence>
<dbReference type="Pfam" id="PF02939">
    <property type="entry name" value="UcrQ"/>
    <property type="match status" value="1"/>
</dbReference>
<reference evidence="12 13" key="1">
    <citation type="journal article" date="2019" name="Nat. Ecol. Evol.">
        <title>Megaphylogeny resolves global patterns of mushroom evolution.</title>
        <authorList>
            <person name="Varga T."/>
            <person name="Krizsan K."/>
            <person name="Foldi C."/>
            <person name="Dima B."/>
            <person name="Sanchez-Garcia M."/>
            <person name="Sanchez-Ramirez S."/>
            <person name="Szollosi G.J."/>
            <person name="Szarkandi J.G."/>
            <person name="Papp V."/>
            <person name="Albert L."/>
            <person name="Andreopoulos W."/>
            <person name="Angelini C."/>
            <person name="Antonin V."/>
            <person name="Barry K.W."/>
            <person name="Bougher N.L."/>
            <person name="Buchanan P."/>
            <person name="Buyck B."/>
            <person name="Bense V."/>
            <person name="Catcheside P."/>
            <person name="Chovatia M."/>
            <person name="Cooper J."/>
            <person name="Damon W."/>
            <person name="Desjardin D."/>
            <person name="Finy P."/>
            <person name="Geml J."/>
            <person name="Haridas S."/>
            <person name="Hughes K."/>
            <person name="Justo A."/>
            <person name="Karasinski D."/>
            <person name="Kautmanova I."/>
            <person name="Kiss B."/>
            <person name="Kocsube S."/>
            <person name="Kotiranta H."/>
            <person name="LaButti K.M."/>
            <person name="Lechner B.E."/>
            <person name="Liimatainen K."/>
            <person name="Lipzen A."/>
            <person name="Lukacs Z."/>
            <person name="Mihaltcheva S."/>
            <person name="Morgado L.N."/>
            <person name="Niskanen T."/>
            <person name="Noordeloos M.E."/>
            <person name="Ohm R.A."/>
            <person name="Ortiz-Santana B."/>
            <person name="Ovrebo C."/>
            <person name="Racz N."/>
            <person name="Riley R."/>
            <person name="Savchenko A."/>
            <person name="Shiryaev A."/>
            <person name="Soop K."/>
            <person name="Spirin V."/>
            <person name="Szebenyi C."/>
            <person name="Tomsovsky M."/>
            <person name="Tulloss R.E."/>
            <person name="Uehling J."/>
            <person name="Grigoriev I.V."/>
            <person name="Vagvolgyi C."/>
            <person name="Papp T."/>
            <person name="Martin F.M."/>
            <person name="Miettinen O."/>
            <person name="Hibbett D.S."/>
            <person name="Nagy L.G."/>
        </authorList>
    </citation>
    <scope>NUCLEOTIDE SEQUENCE [LARGE SCALE GENOMIC DNA]</scope>
    <source>
        <strain evidence="12 13">CBS 309.79</strain>
    </source>
</reference>
<evidence type="ECO:0000256" key="5">
    <source>
        <dbReference type="ARBA" id="ARBA00022692"/>
    </source>
</evidence>
<name>A0A5C3QQK0_9AGAR</name>
<dbReference type="InterPro" id="IPR036642">
    <property type="entry name" value="Cyt_bc1_su8_sf"/>
</dbReference>
<dbReference type="PANTHER" id="PTHR12119">
    <property type="entry name" value="UBIQUINOL-CYTOCHROME C REDUCTASE COMPLEX UBIQUINONE-BINDING PROTEIN QP-C"/>
    <property type="match status" value="1"/>
</dbReference>
<keyword evidence="10 11" id="KW-0472">Membrane</keyword>
<keyword evidence="5 11" id="KW-0812">Transmembrane</keyword>
<dbReference type="OrthoDB" id="6683853at2759"/>
<evidence type="ECO:0000256" key="10">
    <source>
        <dbReference type="ARBA" id="ARBA00023136"/>
    </source>
</evidence>
<dbReference type="GO" id="GO:0045275">
    <property type="term" value="C:respiratory chain complex III"/>
    <property type="evidence" value="ECO:0007669"/>
    <property type="project" value="UniProtKB-UniRule"/>
</dbReference>
<accession>A0A5C3QQK0</accession>
<evidence type="ECO:0000256" key="4">
    <source>
        <dbReference type="ARBA" id="ARBA00022660"/>
    </source>
</evidence>
<evidence type="ECO:0000313" key="12">
    <source>
        <dbReference type="EMBL" id="TFL04132.1"/>
    </source>
</evidence>
<evidence type="ECO:0000256" key="8">
    <source>
        <dbReference type="ARBA" id="ARBA00022989"/>
    </source>
</evidence>
<dbReference type="Gene3D" id="1.20.5.210">
    <property type="entry name" value="Cytochrome b-c1 complex subunit 8"/>
    <property type="match status" value="1"/>
</dbReference>
<keyword evidence="3 11" id="KW-0813">Transport</keyword>
<evidence type="ECO:0000256" key="7">
    <source>
        <dbReference type="ARBA" id="ARBA00022982"/>
    </source>
</evidence>
<evidence type="ECO:0000256" key="2">
    <source>
        <dbReference type="ARBA" id="ARBA00007668"/>
    </source>
</evidence>
<dbReference type="Proteomes" id="UP000305067">
    <property type="component" value="Unassembled WGS sequence"/>
</dbReference>
<dbReference type="InterPro" id="IPR004205">
    <property type="entry name" value="Cyt_bc1_su8"/>
</dbReference>
<keyword evidence="8 11" id="KW-1133">Transmembrane helix</keyword>
<feature type="transmembrane region" description="Helical" evidence="11">
    <location>
        <begin position="63"/>
        <end position="80"/>
    </location>
</feature>
<protein>
    <recommendedName>
        <fullName evidence="11">Cytochrome b-c1 complex subunit 8</fullName>
    </recommendedName>
    <alternativeName>
        <fullName evidence="11">Complex III subunit 8</fullName>
    </alternativeName>
</protein>
<comment type="subcellular location">
    <subcellularLocation>
        <location evidence="1 11">Mitochondrion inner membrane</location>
        <topology evidence="1 11">Single-pass membrane protein</topology>
    </subcellularLocation>
</comment>
<keyword evidence="7 11" id="KW-0249">Electron transport</keyword>
<evidence type="ECO:0000313" key="13">
    <source>
        <dbReference type="Proteomes" id="UP000305067"/>
    </source>
</evidence>
<keyword evidence="13" id="KW-1185">Reference proteome</keyword>
<comment type="function">
    <text evidence="11">Component of the ubiquinol-cytochrome c oxidoreductase, a multisubunit transmembrane complex that is part of the mitochondrial electron transport chain which drives oxidative phosphorylation. The complex plays an important role in the uptake of multiple carbon sources present in different host niches.</text>
</comment>
<dbReference type="SUPFAM" id="SSF81508">
    <property type="entry name" value="Ubiquinone-binding protein QP-C of cytochrome bc1 complex (Ubiquinol-cytochrome c reductase)"/>
    <property type="match status" value="1"/>
</dbReference>
<evidence type="ECO:0000256" key="1">
    <source>
        <dbReference type="ARBA" id="ARBA00004434"/>
    </source>
</evidence>
<dbReference type="STRING" id="1884261.A0A5C3QQK0"/>
<gene>
    <name evidence="12" type="ORF">BDV98DRAFT_544804</name>
</gene>
<keyword evidence="4 11" id="KW-0679">Respiratory chain</keyword>
<dbReference type="AlphaFoldDB" id="A0A5C3QQK0"/>
<evidence type="ECO:0000256" key="3">
    <source>
        <dbReference type="ARBA" id="ARBA00022448"/>
    </source>
</evidence>
<keyword evidence="9 11" id="KW-0496">Mitochondrion</keyword>
<organism evidence="12 13">
    <name type="scientific">Pterulicium gracile</name>
    <dbReference type="NCBI Taxonomy" id="1884261"/>
    <lineage>
        <taxon>Eukaryota</taxon>
        <taxon>Fungi</taxon>
        <taxon>Dikarya</taxon>
        <taxon>Basidiomycota</taxon>
        <taxon>Agaricomycotina</taxon>
        <taxon>Agaricomycetes</taxon>
        <taxon>Agaricomycetidae</taxon>
        <taxon>Agaricales</taxon>
        <taxon>Pleurotineae</taxon>
        <taxon>Pterulaceae</taxon>
        <taxon>Pterulicium</taxon>
    </lineage>
</organism>
<sequence length="100" mass="11327">MRPSASVMSEMPGGKVYNEWWGVKTSKQKGIYSYTLSPYQSKAAPNWARNYLFNGYRRISGEVIFWVVPFTLGYGIYTWANKHAAYLDSKQAHIAGEGGH</sequence>
<dbReference type="EMBL" id="ML178819">
    <property type="protein sequence ID" value="TFL04132.1"/>
    <property type="molecule type" value="Genomic_DNA"/>
</dbReference>
<dbReference type="GO" id="GO:0006122">
    <property type="term" value="P:mitochondrial electron transport, ubiquinol to cytochrome c"/>
    <property type="evidence" value="ECO:0007669"/>
    <property type="project" value="UniProtKB-UniRule"/>
</dbReference>
<dbReference type="GO" id="GO:0005743">
    <property type="term" value="C:mitochondrial inner membrane"/>
    <property type="evidence" value="ECO:0007669"/>
    <property type="project" value="UniProtKB-SubCell"/>
</dbReference>
<proteinExistence type="inferred from homology"/>
<dbReference type="PANTHER" id="PTHR12119:SF2">
    <property type="entry name" value="CYTOCHROME B-C1 COMPLEX SUBUNIT 8"/>
    <property type="match status" value="1"/>
</dbReference>